<dbReference type="EMBL" id="GBRH01168961">
    <property type="protein sequence ID" value="JAE28935.1"/>
    <property type="molecule type" value="Transcribed_RNA"/>
</dbReference>
<reference evidence="1" key="2">
    <citation type="journal article" date="2015" name="Data Brief">
        <title>Shoot transcriptome of the giant reed, Arundo donax.</title>
        <authorList>
            <person name="Barrero R.A."/>
            <person name="Guerrero F.D."/>
            <person name="Moolhuijzen P."/>
            <person name="Goolsby J.A."/>
            <person name="Tidwell J."/>
            <person name="Bellgard S.E."/>
            <person name="Bellgard M.I."/>
        </authorList>
    </citation>
    <scope>NUCLEOTIDE SEQUENCE</scope>
    <source>
        <tissue evidence="1">Shoot tissue taken approximately 20 cm above the soil surface</tissue>
    </source>
</reference>
<accession>A0A0A9GV95</accession>
<reference evidence="1" key="1">
    <citation type="submission" date="2014-09" db="EMBL/GenBank/DDBJ databases">
        <authorList>
            <person name="Magalhaes I.L.F."/>
            <person name="Oliveira U."/>
            <person name="Santos F.R."/>
            <person name="Vidigal T.H.D.A."/>
            <person name="Brescovit A.D."/>
            <person name="Santos A.J."/>
        </authorList>
    </citation>
    <scope>NUCLEOTIDE SEQUENCE</scope>
    <source>
        <tissue evidence="1">Shoot tissue taken approximately 20 cm above the soil surface</tissue>
    </source>
</reference>
<sequence length="17" mass="1884">MLSLQISDSSTYICSVH</sequence>
<organism evidence="1">
    <name type="scientific">Arundo donax</name>
    <name type="common">Giant reed</name>
    <name type="synonym">Donax arundinaceus</name>
    <dbReference type="NCBI Taxonomy" id="35708"/>
    <lineage>
        <taxon>Eukaryota</taxon>
        <taxon>Viridiplantae</taxon>
        <taxon>Streptophyta</taxon>
        <taxon>Embryophyta</taxon>
        <taxon>Tracheophyta</taxon>
        <taxon>Spermatophyta</taxon>
        <taxon>Magnoliopsida</taxon>
        <taxon>Liliopsida</taxon>
        <taxon>Poales</taxon>
        <taxon>Poaceae</taxon>
        <taxon>PACMAD clade</taxon>
        <taxon>Arundinoideae</taxon>
        <taxon>Arundineae</taxon>
        <taxon>Arundo</taxon>
    </lineage>
</organism>
<evidence type="ECO:0000313" key="1">
    <source>
        <dbReference type="EMBL" id="JAE28935.1"/>
    </source>
</evidence>
<proteinExistence type="predicted"/>
<dbReference type="AlphaFoldDB" id="A0A0A9GV95"/>
<protein>
    <submittedName>
        <fullName evidence="1">Uncharacterized protein</fullName>
    </submittedName>
</protein>
<name>A0A0A9GV95_ARUDO</name>